<feature type="transmembrane region" description="Helical" evidence="1">
    <location>
        <begin position="338"/>
        <end position="358"/>
    </location>
</feature>
<feature type="transmembrane region" description="Helical" evidence="1">
    <location>
        <begin position="254"/>
        <end position="273"/>
    </location>
</feature>
<keyword evidence="1" id="KW-1133">Transmembrane helix</keyword>
<feature type="transmembrane region" description="Helical" evidence="1">
    <location>
        <begin position="370"/>
        <end position="389"/>
    </location>
</feature>
<keyword evidence="3" id="KW-1185">Reference proteome</keyword>
<feature type="transmembrane region" description="Helical" evidence="1">
    <location>
        <begin position="138"/>
        <end position="156"/>
    </location>
</feature>
<dbReference type="Proteomes" id="UP000466535">
    <property type="component" value="Unassembled WGS sequence"/>
</dbReference>
<feature type="transmembrane region" description="Helical" evidence="1">
    <location>
        <begin position="59"/>
        <end position="77"/>
    </location>
</feature>
<feature type="transmembrane region" description="Helical" evidence="1">
    <location>
        <begin position="222"/>
        <end position="248"/>
    </location>
</feature>
<evidence type="ECO:0000256" key="1">
    <source>
        <dbReference type="SAM" id="Phobius"/>
    </source>
</evidence>
<gene>
    <name evidence="2" type="ORF">GRX03_02215</name>
</gene>
<evidence type="ECO:0008006" key="4">
    <source>
        <dbReference type="Google" id="ProtNLM"/>
    </source>
</evidence>
<feature type="transmembrane region" description="Helical" evidence="1">
    <location>
        <begin position="192"/>
        <end position="210"/>
    </location>
</feature>
<comment type="caution">
    <text evidence="2">The sequence shown here is derived from an EMBL/GenBank/DDBJ whole genome shotgun (WGS) entry which is preliminary data.</text>
</comment>
<sequence>MNETDQRWSGIQRSGWTALVLSLCLTSAVSVFLPPVLSVLFVTTIVFGVGVLSYRCGRFLLPILAGALLVRFLIIIADQVFSLLPTPPISRVHNQHTIEIITHLSQGELSAMPVEPNLWTFMSYYLTPFYLIIGQDPIAGRIAVSVSSILLGYISYKIGRFVLSRNQATFAAGLILFWPTILYRSVVIQREILLTVALLTVVLAIQHMYASITWRDAILGGLGIIVIAVLRVENILLVAAMIAVAGYLKSRDNPYGMAAITIVVSVFATFFAFNTAQFTGYGAVLSPDVVDAYAHARAHGEAAYLINLHYDTWLDIVLYAPLKIVYFLYTPFPWQVRGVVEAMVSVSAIALLFSTVVAKRSIGKLRNRPYYLGILTSYLTTGIVIYSIVEMNYGAAVRRRIQFIPILLLLGVIGLSDLEVEINWRGE</sequence>
<evidence type="ECO:0000313" key="2">
    <source>
        <dbReference type="EMBL" id="MXR50422.1"/>
    </source>
</evidence>
<dbReference type="AlphaFoldDB" id="A0A6B0T533"/>
<accession>A0A6B0T533</accession>
<organism evidence="2 3">
    <name type="scientific">Halovenus carboxidivorans</name>
    <dbReference type="NCBI Taxonomy" id="2692199"/>
    <lineage>
        <taxon>Archaea</taxon>
        <taxon>Methanobacteriati</taxon>
        <taxon>Methanobacteriota</taxon>
        <taxon>Stenosarchaea group</taxon>
        <taxon>Halobacteria</taxon>
        <taxon>Halobacteriales</taxon>
        <taxon>Haloarculaceae</taxon>
        <taxon>Halovenus</taxon>
    </lineage>
</organism>
<reference evidence="2 3" key="1">
    <citation type="submission" date="2019-12" db="EMBL/GenBank/DDBJ databases">
        <title>Isolation and characterization of three novel carbon monoxide-oxidizing members of Halobacteria from salione crusts and soils.</title>
        <authorList>
            <person name="Myers M.R."/>
            <person name="King G.M."/>
        </authorList>
    </citation>
    <scope>NUCLEOTIDE SEQUENCE [LARGE SCALE GENOMIC DNA]</scope>
    <source>
        <strain evidence="2 3">WSH3</strain>
    </source>
</reference>
<feature type="transmembrane region" description="Helical" evidence="1">
    <location>
        <begin position="401"/>
        <end position="420"/>
    </location>
</feature>
<dbReference type="RefSeq" id="WP_159762551.1">
    <property type="nucleotide sequence ID" value="NZ_WUUT01000001.1"/>
</dbReference>
<keyword evidence="1" id="KW-0472">Membrane</keyword>
<feature type="transmembrane region" description="Helical" evidence="1">
    <location>
        <begin position="20"/>
        <end position="52"/>
    </location>
</feature>
<dbReference type="EMBL" id="WUUT01000001">
    <property type="protein sequence ID" value="MXR50422.1"/>
    <property type="molecule type" value="Genomic_DNA"/>
</dbReference>
<protein>
    <recommendedName>
        <fullName evidence="4">Glycosyltransferase RgtA/B/C/D-like domain-containing protein</fullName>
    </recommendedName>
</protein>
<feature type="transmembrane region" description="Helical" evidence="1">
    <location>
        <begin position="168"/>
        <end position="186"/>
    </location>
</feature>
<evidence type="ECO:0000313" key="3">
    <source>
        <dbReference type="Proteomes" id="UP000466535"/>
    </source>
</evidence>
<dbReference type="OrthoDB" id="206042at2157"/>
<keyword evidence="1" id="KW-0812">Transmembrane</keyword>
<proteinExistence type="predicted"/>
<name>A0A6B0T533_9EURY</name>